<dbReference type="SUPFAM" id="SSF90209">
    <property type="entry name" value="Ran binding protein zinc finger-like"/>
    <property type="match status" value="2"/>
</dbReference>
<dbReference type="InterPro" id="IPR047201">
    <property type="entry name" value="ERI-1_3'hExo-like"/>
</dbReference>
<dbReference type="InterPro" id="IPR013520">
    <property type="entry name" value="Ribonucl_H"/>
</dbReference>
<dbReference type="FunFam" id="4.10.1060.10:FF:000024">
    <property type="entry name" value="RNA-binding protein"/>
    <property type="match status" value="1"/>
</dbReference>
<dbReference type="SMART" id="SM00479">
    <property type="entry name" value="EXOIII"/>
    <property type="match status" value="1"/>
</dbReference>
<evidence type="ECO:0000256" key="6">
    <source>
        <dbReference type="ARBA" id="ARBA00022723"/>
    </source>
</evidence>
<dbReference type="GO" id="GO:0005634">
    <property type="term" value="C:nucleus"/>
    <property type="evidence" value="ECO:0007669"/>
    <property type="project" value="UniProtKB-SubCell"/>
</dbReference>
<dbReference type="InterPro" id="IPR036397">
    <property type="entry name" value="RNaseH_sf"/>
</dbReference>
<evidence type="ECO:0000256" key="14">
    <source>
        <dbReference type="SAM" id="MobiDB-lite"/>
    </source>
</evidence>
<dbReference type="AlphaFoldDB" id="A0AAE0PNH4"/>
<evidence type="ECO:0000256" key="12">
    <source>
        <dbReference type="PROSITE-ProRule" id="PRU00176"/>
    </source>
</evidence>
<dbReference type="InterPro" id="IPR035979">
    <property type="entry name" value="RBD_domain_sf"/>
</dbReference>
<dbReference type="CDD" id="cd06133">
    <property type="entry name" value="ERI-1_3'hExo_like"/>
    <property type="match status" value="1"/>
</dbReference>
<accession>A0AAE0PNH4</accession>
<feature type="domain" description="RanBP2-type" evidence="16">
    <location>
        <begin position="352"/>
        <end position="381"/>
    </location>
</feature>
<feature type="domain" description="RRM" evidence="15">
    <location>
        <begin position="253"/>
        <end position="331"/>
    </location>
</feature>
<keyword evidence="10 12" id="KW-0694">RNA-binding</keyword>
<organism evidence="17 18">
    <name type="scientific">Sordaria brevicollis</name>
    <dbReference type="NCBI Taxonomy" id="83679"/>
    <lineage>
        <taxon>Eukaryota</taxon>
        <taxon>Fungi</taxon>
        <taxon>Dikarya</taxon>
        <taxon>Ascomycota</taxon>
        <taxon>Pezizomycotina</taxon>
        <taxon>Sordariomycetes</taxon>
        <taxon>Sordariomycetidae</taxon>
        <taxon>Sordariales</taxon>
        <taxon>Sordariaceae</taxon>
        <taxon>Sordaria</taxon>
    </lineage>
</organism>
<dbReference type="SMART" id="SM00360">
    <property type="entry name" value="RRM"/>
    <property type="match status" value="1"/>
</dbReference>
<evidence type="ECO:0000256" key="13">
    <source>
        <dbReference type="PROSITE-ProRule" id="PRU00322"/>
    </source>
</evidence>
<dbReference type="Pfam" id="PF00076">
    <property type="entry name" value="RRM_1"/>
    <property type="match status" value="1"/>
</dbReference>
<dbReference type="PROSITE" id="PS50199">
    <property type="entry name" value="ZF_RANBP2_2"/>
    <property type="match status" value="2"/>
</dbReference>
<dbReference type="Gene3D" id="3.30.70.330">
    <property type="match status" value="1"/>
</dbReference>
<dbReference type="InterPro" id="IPR036443">
    <property type="entry name" value="Znf_RanBP2_sf"/>
</dbReference>
<dbReference type="GO" id="GO:0003723">
    <property type="term" value="F:RNA binding"/>
    <property type="evidence" value="ECO:0007669"/>
    <property type="project" value="UniProtKB-UniRule"/>
</dbReference>
<dbReference type="SUPFAM" id="SSF53098">
    <property type="entry name" value="Ribonuclease H-like"/>
    <property type="match status" value="1"/>
</dbReference>
<dbReference type="GO" id="GO:0008270">
    <property type="term" value="F:zinc ion binding"/>
    <property type="evidence" value="ECO:0007669"/>
    <property type="project" value="UniProtKB-KW"/>
</dbReference>
<evidence type="ECO:0000256" key="9">
    <source>
        <dbReference type="ARBA" id="ARBA00022833"/>
    </source>
</evidence>
<reference evidence="17" key="1">
    <citation type="journal article" date="2023" name="Mol. Phylogenet. Evol.">
        <title>Genome-scale phylogeny and comparative genomics of the fungal order Sordariales.</title>
        <authorList>
            <person name="Hensen N."/>
            <person name="Bonometti L."/>
            <person name="Westerberg I."/>
            <person name="Brannstrom I.O."/>
            <person name="Guillou S."/>
            <person name="Cros-Aarteil S."/>
            <person name="Calhoun S."/>
            <person name="Haridas S."/>
            <person name="Kuo A."/>
            <person name="Mondo S."/>
            <person name="Pangilinan J."/>
            <person name="Riley R."/>
            <person name="LaButti K."/>
            <person name="Andreopoulos B."/>
            <person name="Lipzen A."/>
            <person name="Chen C."/>
            <person name="Yan M."/>
            <person name="Daum C."/>
            <person name="Ng V."/>
            <person name="Clum A."/>
            <person name="Steindorff A."/>
            <person name="Ohm R.A."/>
            <person name="Martin F."/>
            <person name="Silar P."/>
            <person name="Natvig D.O."/>
            <person name="Lalanne C."/>
            <person name="Gautier V."/>
            <person name="Ament-Velasquez S.L."/>
            <person name="Kruys A."/>
            <person name="Hutchinson M.I."/>
            <person name="Powell A.J."/>
            <person name="Barry K."/>
            <person name="Miller A.N."/>
            <person name="Grigoriev I.V."/>
            <person name="Debuchy R."/>
            <person name="Gladieux P."/>
            <person name="Hiltunen Thoren M."/>
            <person name="Johannesson H."/>
        </authorList>
    </citation>
    <scope>NUCLEOTIDE SEQUENCE</scope>
    <source>
        <strain evidence="17">FGSC 1904</strain>
    </source>
</reference>
<keyword evidence="4" id="KW-0158">Chromosome</keyword>
<gene>
    <name evidence="17" type="ORF">B0T20DRAFT_485809</name>
</gene>
<proteinExistence type="inferred from homology"/>
<dbReference type="InterPro" id="IPR001876">
    <property type="entry name" value="Znf_RanBP2"/>
</dbReference>
<evidence type="ECO:0000313" key="18">
    <source>
        <dbReference type="Proteomes" id="UP001281003"/>
    </source>
</evidence>
<dbReference type="Gene3D" id="4.10.1060.10">
    <property type="entry name" value="Zinc finger, RanBP2-type"/>
    <property type="match status" value="2"/>
</dbReference>
<evidence type="ECO:0000256" key="3">
    <source>
        <dbReference type="ARBA" id="ARBA00008448"/>
    </source>
</evidence>
<dbReference type="FunFam" id="4.10.1060.10:FF:000021">
    <property type="entry name" value="MUTL protein homolog 3"/>
    <property type="match status" value="1"/>
</dbReference>
<evidence type="ECO:0000259" key="16">
    <source>
        <dbReference type="PROSITE" id="PS50199"/>
    </source>
</evidence>
<dbReference type="GO" id="GO:0000175">
    <property type="term" value="F:3'-5'-RNA exonuclease activity"/>
    <property type="evidence" value="ECO:0007669"/>
    <property type="project" value="InterPro"/>
</dbReference>
<dbReference type="PANTHER" id="PTHR23238">
    <property type="entry name" value="RNA BINDING PROTEIN"/>
    <property type="match status" value="1"/>
</dbReference>
<dbReference type="SMART" id="SM00547">
    <property type="entry name" value="ZnF_RBZ"/>
    <property type="match status" value="2"/>
</dbReference>
<evidence type="ECO:0000256" key="10">
    <source>
        <dbReference type="ARBA" id="ARBA00022884"/>
    </source>
</evidence>
<dbReference type="InterPro" id="IPR034870">
    <property type="entry name" value="TET_fam"/>
</dbReference>
<feature type="region of interest" description="Disordered" evidence="14">
    <location>
        <begin position="593"/>
        <end position="613"/>
    </location>
</feature>
<sequence length="613" mass="65575">MATQQSPPFKVDRYVVIHVATTCDEHGVYVTKDSAEVIELGWILLDANNLEELHRESVLVKPVNTPITPLCTSLTTLTWEHVRNAGTFRDAINRFDAFASEHLTGPNLDFVFVTLEAWDLRVQLPREARDKAVVLPPYLQHSRTFDLRTEYQRWQQHHPESLPFGPSSLANICAALEVEAVQSSAPIKHNLPFHLQALAPASPRRAMEEAVTLARVLRSLIRKSQPAHEHPDVLTRPMDARADVRAFLSERSKVLHMSGLPHDTTQSELESWFTQYGGRPIAFWTLRTPEQHKPTGTGFAVFSSHEEAAESLCMNGRALNEKAIEVSPSSSRVLDRASEILTPFPPSKNRPRPGDWTCPSCGFSNFQRRTACFRCSFPAVSAGPSGEMGYGYGYGPPAMMPAPPHMGHHGHGGGHGRMGGSGVVPFRAGDWKCGNEVCGYHNFAKNVCCLRCGASRAGAAVVADSGYPSPLDAQTSYGMNQGSMGGNSAPGPFASASGFNSAGGYGQHFGGPPSTYALPSGLGGGAAPYPSLNTHFGPAPGSHSAGPFDSRAAEAAFQSASNGPASAGPGNNFYSQTENDPFAFLSSGIGSLSVSNQDARQNGGAAPASKSPA</sequence>
<evidence type="ECO:0000256" key="11">
    <source>
        <dbReference type="ARBA" id="ARBA00023242"/>
    </source>
</evidence>
<comment type="subcellular location">
    <subcellularLocation>
        <location evidence="2">Chromosome</location>
    </subcellularLocation>
    <subcellularLocation>
        <location evidence="1">Nucleus</location>
    </subcellularLocation>
</comment>
<evidence type="ECO:0000259" key="15">
    <source>
        <dbReference type="PROSITE" id="PS50102"/>
    </source>
</evidence>
<dbReference type="PROSITE" id="PS50102">
    <property type="entry name" value="RRM"/>
    <property type="match status" value="1"/>
</dbReference>
<evidence type="ECO:0000313" key="17">
    <source>
        <dbReference type="EMBL" id="KAK3402989.1"/>
    </source>
</evidence>
<dbReference type="EMBL" id="JAUTDP010000001">
    <property type="protein sequence ID" value="KAK3402989.1"/>
    <property type="molecule type" value="Genomic_DNA"/>
</dbReference>
<dbReference type="SUPFAM" id="SSF54928">
    <property type="entry name" value="RNA-binding domain, RBD"/>
    <property type="match status" value="1"/>
</dbReference>
<keyword evidence="8 13" id="KW-0863">Zinc-finger</keyword>
<evidence type="ECO:0000256" key="8">
    <source>
        <dbReference type="ARBA" id="ARBA00022771"/>
    </source>
</evidence>
<comment type="similarity">
    <text evidence="3">Belongs to the RRM TET family.</text>
</comment>
<dbReference type="GO" id="GO:0005737">
    <property type="term" value="C:cytoplasm"/>
    <property type="evidence" value="ECO:0007669"/>
    <property type="project" value="UniProtKB-ARBA"/>
</dbReference>
<keyword evidence="9" id="KW-0862">Zinc</keyword>
<evidence type="ECO:0000256" key="1">
    <source>
        <dbReference type="ARBA" id="ARBA00004123"/>
    </source>
</evidence>
<dbReference type="InterPro" id="IPR000504">
    <property type="entry name" value="RRM_dom"/>
</dbReference>
<dbReference type="InterPro" id="IPR012337">
    <property type="entry name" value="RNaseH-like_sf"/>
</dbReference>
<reference evidence="17" key="2">
    <citation type="submission" date="2023-07" db="EMBL/GenBank/DDBJ databases">
        <authorList>
            <consortium name="Lawrence Berkeley National Laboratory"/>
            <person name="Haridas S."/>
            <person name="Hensen N."/>
            <person name="Bonometti L."/>
            <person name="Westerberg I."/>
            <person name="Brannstrom I.O."/>
            <person name="Guillou S."/>
            <person name="Cros-Aarteil S."/>
            <person name="Calhoun S."/>
            <person name="Kuo A."/>
            <person name="Mondo S."/>
            <person name="Pangilinan J."/>
            <person name="Riley R."/>
            <person name="LaButti K."/>
            <person name="Andreopoulos B."/>
            <person name="Lipzen A."/>
            <person name="Chen C."/>
            <person name="Yanf M."/>
            <person name="Daum C."/>
            <person name="Ng V."/>
            <person name="Clum A."/>
            <person name="Steindorff A."/>
            <person name="Ohm R."/>
            <person name="Martin F."/>
            <person name="Silar P."/>
            <person name="Natvig D."/>
            <person name="Lalanne C."/>
            <person name="Gautier V."/>
            <person name="Ament-velasquez S.L."/>
            <person name="Kruys A."/>
            <person name="Hutchinson M.I."/>
            <person name="Powell A.J."/>
            <person name="Barry K."/>
            <person name="Miller A.N."/>
            <person name="Grigoriev I.V."/>
            <person name="Debuchy R."/>
            <person name="Gladieux P."/>
            <person name="Thoren M.H."/>
            <person name="Johannesson H."/>
        </authorList>
    </citation>
    <scope>NUCLEOTIDE SEQUENCE</scope>
    <source>
        <strain evidence="17">FGSC 1904</strain>
    </source>
</reference>
<keyword evidence="5" id="KW-0597">Phosphoprotein</keyword>
<dbReference type="Gene3D" id="3.30.420.10">
    <property type="entry name" value="Ribonuclease H-like superfamily/Ribonuclease H"/>
    <property type="match status" value="1"/>
</dbReference>
<evidence type="ECO:0000256" key="7">
    <source>
        <dbReference type="ARBA" id="ARBA00022737"/>
    </source>
</evidence>
<dbReference type="Pfam" id="PF00929">
    <property type="entry name" value="RNase_T"/>
    <property type="match status" value="1"/>
</dbReference>
<dbReference type="PROSITE" id="PS01358">
    <property type="entry name" value="ZF_RANBP2_1"/>
    <property type="match status" value="2"/>
</dbReference>
<keyword evidence="6" id="KW-0479">Metal-binding</keyword>
<feature type="region of interest" description="Disordered" evidence="14">
    <location>
        <begin position="553"/>
        <end position="579"/>
    </location>
</feature>
<dbReference type="Proteomes" id="UP001281003">
    <property type="component" value="Unassembled WGS sequence"/>
</dbReference>
<protein>
    <submittedName>
        <fullName evidence="17">Ribonuclease H-like domain-containing protein</fullName>
    </submittedName>
</protein>
<keyword evidence="7" id="KW-0677">Repeat</keyword>
<dbReference type="InterPro" id="IPR034351">
    <property type="entry name" value="Nrp1_RRM"/>
</dbReference>
<evidence type="ECO:0000256" key="2">
    <source>
        <dbReference type="ARBA" id="ARBA00004286"/>
    </source>
</evidence>
<dbReference type="GO" id="GO:0005694">
    <property type="term" value="C:chromosome"/>
    <property type="evidence" value="ECO:0007669"/>
    <property type="project" value="UniProtKB-SubCell"/>
</dbReference>
<keyword evidence="18" id="KW-1185">Reference proteome</keyword>
<feature type="domain" description="RanBP2-type" evidence="16">
    <location>
        <begin position="427"/>
        <end position="458"/>
    </location>
</feature>
<dbReference type="InterPro" id="IPR012677">
    <property type="entry name" value="Nucleotide-bd_a/b_plait_sf"/>
</dbReference>
<evidence type="ECO:0000256" key="4">
    <source>
        <dbReference type="ARBA" id="ARBA00022454"/>
    </source>
</evidence>
<name>A0AAE0PNH4_SORBR</name>
<dbReference type="CDD" id="cd12452">
    <property type="entry name" value="RRM_ARP_like"/>
    <property type="match status" value="1"/>
</dbReference>
<keyword evidence="11" id="KW-0539">Nucleus</keyword>
<dbReference type="Pfam" id="PF00641">
    <property type="entry name" value="Zn_ribbon_RanBP"/>
    <property type="match status" value="2"/>
</dbReference>
<comment type="caution">
    <text evidence="17">The sequence shown here is derived from an EMBL/GenBank/DDBJ whole genome shotgun (WGS) entry which is preliminary data.</text>
</comment>
<evidence type="ECO:0000256" key="5">
    <source>
        <dbReference type="ARBA" id="ARBA00022553"/>
    </source>
</evidence>
<dbReference type="GO" id="GO:0006355">
    <property type="term" value="P:regulation of DNA-templated transcription"/>
    <property type="evidence" value="ECO:0007669"/>
    <property type="project" value="InterPro"/>
</dbReference>